<dbReference type="Pfam" id="PF04965">
    <property type="entry name" value="GPW_gp25"/>
    <property type="match status" value="1"/>
</dbReference>
<evidence type="ECO:0000259" key="1">
    <source>
        <dbReference type="Pfam" id="PF04965"/>
    </source>
</evidence>
<dbReference type="KEGG" id="fpz:LA55_1228"/>
<organism evidence="2 3">
    <name type="scientific">Francisella philomiragia</name>
    <dbReference type="NCBI Taxonomy" id="28110"/>
    <lineage>
        <taxon>Bacteria</taxon>
        <taxon>Pseudomonadati</taxon>
        <taxon>Pseudomonadota</taxon>
        <taxon>Gammaproteobacteria</taxon>
        <taxon>Thiotrichales</taxon>
        <taxon>Francisellaceae</taxon>
        <taxon>Francisella</taxon>
    </lineage>
</organism>
<proteinExistence type="predicted"/>
<reference evidence="2 3" key="1">
    <citation type="journal article" date="2015" name="Genome Announc.">
        <title>Genome sequencing of 18 francisella strains to aid in assay development and testing.</title>
        <authorList>
            <person name="Johnson S.L."/>
            <person name="Daligault H.E."/>
            <person name="Davenport K.W."/>
            <person name="Coyne S.R."/>
            <person name="Frey K.G."/>
            <person name="Koroleva G.I."/>
            <person name="Broomall S.M."/>
            <person name="Bishop-Lilly K.A."/>
            <person name="Bruce D.C."/>
            <person name="Chertkov O."/>
            <person name="Freitas T."/>
            <person name="Jaissle J."/>
            <person name="Ladner J.T."/>
            <person name="Rosenzweig C.N."/>
            <person name="Gibbons H.S."/>
            <person name="Palacios G.F."/>
            <person name="Redden C.L."/>
            <person name="Xu Y."/>
            <person name="Minogue T.D."/>
            <person name="Chain P.S."/>
        </authorList>
    </citation>
    <scope>NUCLEOTIDE SEQUENCE [LARGE SCALE GENOMIC DNA]</scope>
    <source>
        <strain evidence="2 3">GA01-2794</strain>
    </source>
</reference>
<evidence type="ECO:0000313" key="2">
    <source>
        <dbReference type="EMBL" id="AJI52715.1"/>
    </source>
</evidence>
<dbReference type="Proteomes" id="UP000031830">
    <property type="component" value="Chromosome"/>
</dbReference>
<dbReference type="EMBL" id="CP009440">
    <property type="protein sequence ID" value="AJI52715.1"/>
    <property type="molecule type" value="Genomic_DNA"/>
</dbReference>
<accession>A0A0B6CV24</accession>
<dbReference type="InterPro" id="IPR007048">
    <property type="entry name" value="IraD/Gp25-like"/>
</dbReference>
<dbReference type="SUPFAM" id="SSF160719">
    <property type="entry name" value="gpW/gp25-like"/>
    <property type="match status" value="1"/>
</dbReference>
<feature type="domain" description="IraD/Gp25-like" evidence="1">
    <location>
        <begin position="15"/>
        <end position="98"/>
    </location>
</feature>
<dbReference type="RefSeq" id="WP_044526359.1">
    <property type="nucleotide sequence ID" value="NZ_CP009440.1"/>
</dbReference>
<name>A0A0B6CV24_9GAMM</name>
<protein>
    <submittedName>
        <fullName evidence="2">25-like lysozyme family protein</fullName>
    </submittedName>
</protein>
<evidence type="ECO:0000313" key="3">
    <source>
        <dbReference type="Proteomes" id="UP000031830"/>
    </source>
</evidence>
<dbReference type="OrthoDB" id="9802846at2"/>
<dbReference type="Gene3D" id="3.10.450.40">
    <property type="match status" value="1"/>
</dbReference>
<dbReference type="AlphaFoldDB" id="A0A0B6CV24"/>
<sequence length="112" mass="13037">MAYDRETGKQINDYIANIKQQITEILQTPKTTRLKNRKYGCELYKLIDKPINEQLKREVVRIVYEAIVEQLSQVKVLQVLVEVEFGKLVIHIEFEVNNQIDNTDVAIGNIYG</sequence>
<gene>
    <name evidence="2" type="ORF">LA55_1228</name>
</gene>